<gene>
    <name evidence="2" type="ORF">ACH4TF_33085</name>
</gene>
<sequence length="74" mass="8100">MTARQRPYRRHLKGPARTEAAARLARRYEAGATVQVLAAEIGRSYTLARALLLEAGVRMRPRGVPKGAARGSSR</sequence>
<organism evidence="2 3">
    <name type="scientific">Streptomyces abikoensis</name>
    <dbReference type="NCBI Taxonomy" id="97398"/>
    <lineage>
        <taxon>Bacteria</taxon>
        <taxon>Bacillati</taxon>
        <taxon>Actinomycetota</taxon>
        <taxon>Actinomycetes</taxon>
        <taxon>Kitasatosporales</taxon>
        <taxon>Streptomycetaceae</taxon>
        <taxon>Streptomyces</taxon>
    </lineage>
</organism>
<protein>
    <submittedName>
        <fullName evidence="2">Helix-turn-helix domain-containing protein</fullName>
    </submittedName>
</protein>
<comment type="caution">
    <text evidence="2">The sequence shown here is derived from an EMBL/GenBank/DDBJ whole genome shotgun (WGS) entry which is preliminary data.</text>
</comment>
<name>A0ABW7TCE9_9ACTN</name>
<dbReference type="EMBL" id="JBIRRB010000018">
    <property type="protein sequence ID" value="MFI0915231.1"/>
    <property type="molecule type" value="Genomic_DNA"/>
</dbReference>
<dbReference type="Proteomes" id="UP001611162">
    <property type="component" value="Unassembled WGS sequence"/>
</dbReference>
<feature type="domain" description="Helix-turn-helix" evidence="1">
    <location>
        <begin position="12"/>
        <end position="65"/>
    </location>
</feature>
<evidence type="ECO:0000313" key="3">
    <source>
        <dbReference type="Proteomes" id="UP001611162"/>
    </source>
</evidence>
<evidence type="ECO:0000259" key="1">
    <source>
        <dbReference type="Pfam" id="PF19575"/>
    </source>
</evidence>
<evidence type="ECO:0000313" key="2">
    <source>
        <dbReference type="EMBL" id="MFI0915231.1"/>
    </source>
</evidence>
<dbReference type="InterPro" id="IPR045745">
    <property type="entry name" value="HTH_58_Actinobacteria-type"/>
</dbReference>
<dbReference type="RefSeq" id="WP_397614855.1">
    <property type="nucleotide sequence ID" value="NZ_JBIRRB010000018.1"/>
</dbReference>
<proteinExistence type="predicted"/>
<keyword evidence="3" id="KW-1185">Reference proteome</keyword>
<dbReference type="Pfam" id="PF19575">
    <property type="entry name" value="HTH_58"/>
    <property type="match status" value="1"/>
</dbReference>
<reference evidence="2 3" key="1">
    <citation type="submission" date="2024-10" db="EMBL/GenBank/DDBJ databases">
        <title>The Natural Products Discovery Center: Release of the First 8490 Sequenced Strains for Exploring Actinobacteria Biosynthetic Diversity.</title>
        <authorList>
            <person name="Kalkreuter E."/>
            <person name="Kautsar S.A."/>
            <person name="Yang D."/>
            <person name="Bader C.D."/>
            <person name="Teijaro C.N."/>
            <person name="Fluegel L."/>
            <person name="Davis C.M."/>
            <person name="Simpson J.R."/>
            <person name="Lauterbach L."/>
            <person name="Steele A.D."/>
            <person name="Gui C."/>
            <person name="Meng S."/>
            <person name="Li G."/>
            <person name="Viehrig K."/>
            <person name="Ye F."/>
            <person name="Su P."/>
            <person name="Kiefer A.F."/>
            <person name="Nichols A."/>
            <person name="Cepeda A.J."/>
            <person name="Yan W."/>
            <person name="Fan B."/>
            <person name="Jiang Y."/>
            <person name="Adhikari A."/>
            <person name="Zheng C.-J."/>
            <person name="Schuster L."/>
            <person name="Cowan T.M."/>
            <person name="Smanski M.J."/>
            <person name="Chevrette M.G."/>
            <person name="De Carvalho L.P.S."/>
            <person name="Shen B."/>
        </authorList>
    </citation>
    <scope>NUCLEOTIDE SEQUENCE [LARGE SCALE GENOMIC DNA]</scope>
    <source>
        <strain evidence="2 3">NPDC020979</strain>
    </source>
</reference>
<accession>A0ABW7TCE9</accession>